<proteinExistence type="predicted"/>
<accession>A0A411EBV9</accession>
<evidence type="ECO:0000313" key="1">
    <source>
        <dbReference type="EMBL" id="QBA65024.1"/>
    </source>
</evidence>
<dbReference type="EMBL" id="CP035544">
    <property type="protein sequence ID" value="QBA65024.1"/>
    <property type="molecule type" value="Genomic_DNA"/>
</dbReference>
<dbReference type="OrthoDB" id="72206at2"/>
<organism evidence="1 2">
    <name type="scientific">Muriicola soli</name>
    <dbReference type="NCBI Taxonomy" id="2507538"/>
    <lineage>
        <taxon>Bacteria</taxon>
        <taxon>Pseudomonadati</taxon>
        <taxon>Bacteroidota</taxon>
        <taxon>Flavobacteriia</taxon>
        <taxon>Flavobacteriales</taxon>
        <taxon>Flavobacteriaceae</taxon>
        <taxon>Muriicola</taxon>
    </lineage>
</organism>
<keyword evidence="2" id="KW-1185">Reference proteome</keyword>
<sequence>MKEKTGASPRIIKGRKLKCTICENDTFWMRKTLMNTKGMTFFKLDWANREAENYICDSCGYVHWFLPT</sequence>
<dbReference type="KEGG" id="mur:EQY75_11105"/>
<dbReference type="Proteomes" id="UP000290889">
    <property type="component" value="Chromosome"/>
</dbReference>
<evidence type="ECO:0008006" key="3">
    <source>
        <dbReference type="Google" id="ProtNLM"/>
    </source>
</evidence>
<gene>
    <name evidence="1" type="ORF">EQY75_11105</name>
</gene>
<dbReference type="AlphaFoldDB" id="A0A411EBV9"/>
<evidence type="ECO:0000313" key="2">
    <source>
        <dbReference type="Proteomes" id="UP000290889"/>
    </source>
</evidence>
<protein>
    <recommendedName>
        <fullName evidence="3">DNA-binding protein</fullName>
    </recommendedName>
</protein>
<reference evidence="1 2" key="1">
    <citation type="submission" date="2019-01" db="EMBL/GenBank/DDBJ databases">
        <title>Muriicola soli sp. nov., isolated from soil.</title>
        <authorList>
            <person name="Kang H.J."/>
            <person name="Kim S.B."/>
        </authorList>
    </citation>
    <scope>NUCLEOTIDE SEQUENCE [LARGE SCALE GENOMIC DNA]</scope>
    <source>
        <strain evidence="1 2">MMS17-SY002</strain>
    </source>
</reference>
<dbReference type="RefSeq" id="WP_129605854.1">
    <property type="nucleotide sequence ID" value="NZ_CP035544.1"/>
</dbReference>
<name>A0A411EBV9_9FLAO</name>